<comment type="similarity">
    <text evidence="1">Belongs to the DprA/Smf family.</text>
</comment>
<dbReference type="NCBIfam" id="TIGR00732">
    <property type="entry name" value="dprA"/>
    <property type="match status" value="1"/>
</dbReference>
<dbReference type="STRING" id="29354.IO98_13260"/>
<dbReference type="PANTHER" id="PTHR43022">
    <property type="entry name" value="PROTEIN SMF"/>
    <property type="match status" value="1"/>
</dbReference>
<evidence type="ECO:0000256" key="1">
    <source>
        <dbReference type="ARBA" id="ARBA00006525"/>
    </source>
</evidence>
<dbReference type="Pfam" id="PF17782">
    <property type="entry name" value="WHD_DprA"/>
    <property type="match status" value="1"/>
</dbReference>
<keyword evidence="5" id="KW-1185">Reference proteome</keyword>
<dbReference type="Proteomes" id="UP000028525">
    <property type="component" value="Unassembled WGS sequence"/>
</dbReference>
<dbReference type="AlphaFoldDB" id="A0A084JL24"/>
<proteinExistence type="inferred from homology"/>
<evidence type="ECO:0000259" key="2">
    <source>
        <dbReference type="Pfam" id="PF02481"/>
    </source>
</evidence>
<dbReference type="InterPro" id="IPR003488">
    <property type="entry name" value="DprA"/>
</dbReference>
<dbReference type="InterPro" id="IPR041614">
    <property type="entry name" value="DprA_WH"/>
</dbReference>
<dbReference type="RefSeq" id="WP_038281688.1">
    <property type="nucleotide sequence ID" value="NZ_JPME01000015.1"/>
</dbReference>
<reference evidence="4 5" key="1">
    <citation type="submission" date="2014-07" db="EMBL/GenBank/DDBJ databases">
        <title>Draft genome of Clostridium celerecrescens 152B isolated from sediments associated with methane hydrate from Krishna Godavari basin.</title>
        <authorList>
            <person name="Honkalas V.S."/>
            <person name="Dabir A.P."/>
            <person name="Arora P."/>
            <person name="Dhakephalkar P.K."/>
        </authorList>
    </citation>
    <scope>NUCLEOTIDE SEQUENCE [LARGE SCALE GENOMIC DNA]</scope>
    <source>
        <strain evidence="4 5">152B</strain>
    </source>
</reference>
<dbReference type="Pfam" id="PF02481">
    <property type="entry name" value="DNA_processg_A"/>
    <property type="match status" value="1"/>
</dbReference>
<dbReference type="OrthoDB" id="9785707at2"/>
<dbReference type="PANTHER" id="PTHR43022:SF1">
    <property type="entry name" value="PROTEIN SMF"/>
    <property type="match status" value="1"/>
</dbReference>
<sequence length="366" mass="40526">MDGHEEREYLYWLCHVPALGAVKIKRLYDYIGSYKGIYNIEGKELEQSGLLKQTEVSIFEEMKRKKDACIAELTKLENRGTHFVTPYDKEYPKRLLSIYGYPMGIFFKGKLPDDEKPAVSIIGARNCTDYGKQMASYLARELSGAGIQIISGLAWGIDSAGHQGALEAGGDTYGVLGCGINICYPRENYGLYERMAVQGGIITEFMPGEAPRPCNFPMRNRIISGLSDAILVIEAREKSGSLITVNLGLEQGKEIFALPGRVKDPLSAGCNRLISEGAGMLLGPDSVLEYFKLQSGNILRVHEKNENGLVKKEKMVYSCLDLQPKNLEEIISLSGLSVSDCLSTLLELELKGCVVQTSYQYYGKKL</sequence>
<feature type="domain" description="DprA winged helix" evidence="3">
    <location>
        <begin position="308"/>
        <end position="356"/>
    </location>
</feature>
<comment type="caution">
    <text evidence="4">The sequence shown here is derived from an EMBL/GenBank/DDBJ whole genome shotgun (WGS) entry which is preliminary data.</text>
</comment>
<name>A0A084JL24_9FIRM</name>
<dbReference type="InterPro" id="IPR057666">
    <property type="entry name" value="DrpA_SLOG"/>
</dbReference>
<dbReference type="InterPro" id="IPR036388">
    <property type="entry name" value="WH-like_DNA-bd_sf"/>
</dbReference>
<dbReference type="SUPFAM" id="SSF102405">
    <property type="entry name" value="MCP/YpsA-like"/>
    <property type="match status" value="1"/>
</dbReference>
<evidence type="ECO:0000313" key="4">
    <source>
        <dbReference type="EMBL" id="KEZ89658.1"/>
    </source>
</evidence>
<organism evidence="4 5">
    <name type="scientific">Lacrimispora celerecrescens</name>
    <dbReference type="NCBI Taxonomy" id="29354"/>
    <lineage>
        <taxon>Bacteria</taxon>
        <taxon>Bacillati</taxon>
        <taxon>Bacillota</taxon>
        <taxon>Clostridia</taxon>
        <taxon>Lachnospirales</taxon>
        <taxon>Lachnospiraceae</taxon>
        <taxon>Lacrimispora</taxon>
    </lineage>
</organism>
<dbReference type="Gene3D" id="3.40.50.450">
    <property type="match status" value="1"/>
</dbReference>
<dbReference type="Gene3D" id="1.10.10.10">
    <property type="entry name" value="Winged helix-like DNA-binding domain superfamily/Winged helix DNA-binding domain"/>
    <property type="match status" value="1"/>
</dbReference>
<evidence type="ECO:0000259" key="3">
    <source>
        <dbReference type="Pfam" id="PF17782"/>
    </source>
</evidence>
<accession>A0A084JL24</accession>
<evidence type="ECO:0000313" key="5">
    <source>
        <dbReference type="Proteomes" id="UP000028525"/>
    </source>
</evidence>
<gene>
    <name evidence="4" type="ORF">IO98_13260</name>
</gene>
<dbReference type="EMBL" id="JPME01000015">
    <property type="protein sequence ID" value="KEZ89658.1"/>
    <property type="molecule type" value="Genomic_DNA"/>
</dbReference>
<protein>
    <submittedName>
        <fullName evidence="4">DNA processing protein DprA</fullName>
    </submittedName>
</protein>
<dbReference type="GO" id="GO:0009294">
    <property type="term" value="P:DNA-mediated transformation"/>
    <property type="evidence" value="ECO:0007669"/>
    <property type="project" value="InterPro"/>
</dbReference>
<feature type="domain" description="Smf/DprA SLOG" evidence="2">
    <location>
        <begin position="83"/>
        <end position="291"/>
    </location>
</feature>